<keyword evidence="1" id="KW-0472">Membrane</keyword>
<feature type="transmembrane region" description="Helical" evidence="1">
    <location>
        <begin position="140"/>
        <end position="162"/>
    </location>
</feature>
<dbReference type="AlphaFoldDB" id="A0AAE1DWA4"/>
<accession>A0AAE1DWA4</accession>
<dbReference type="EMBL" id="JAWDGP010002216">
    <property type="protein sequence ID" value="KAK3784725.1"/>
    <property type="molecule type" value="Genomic_DNA"/>
</dbReference>
<sequence>MGSNSKWKGCGMNTFTRLWRQSEQACRVWRFIHSQTTGSIQTPLPPSPPFPPRSPTVCPLWTVSGIRLLGFGAGSFYVTAGLDCVNSPGVLAENLPRTEAINFQTGRAVIYNYVEAATLIPRLYTARLRRLITRWEDRRCLQVSQFGIMSLVIAVCLPGAAWCCLPSGVWWCLMLPSGVWWCLMLPSGVWWCLVLPA</sequence>
<evidence type="ECO:0000256" key="1">
    <source>
        <dbReference type="SAM" id="Phobius"/>
    </source>
</evidence>
<evidence type="ECO:0000313" key="2">
    <source>
        <dbReference type="EMBL" id="KAK3784725.1"/>
    </source>
</evidence>
<comment type="caution">
    <text evidence="2">The sequence shown here is derived from an EMBL/GenBank/DDBJ whole genome shotgun (WGS) entry which is preliminary data.</text>
</comment>
<dbReference type="Proteomes" id="UP001283361">
    <property type="component" value="Unassembled WGS sequence"/>
</dbReference>
<keyword evidence="1" id="KW-1133">Transmembrane helix</keyword>
<name>A0AAE1DWA4_9GAST</name>
<protein>
    <submittedName>
        <fullName evidence="2">Uncharacterized protein</fullName>
    </submittedName>
</protein>
<keyword evidence="3" id="KW-1185">Reference proteome</keyword>
<proteinExistence type="predicted"/>
<gene>
    <name evidence="2" type="ORF">RRG08_032178</name>
</gene>
<keyword evidence="1" id="KW-0812">Transmembrane</keyword>
<reference evidence="2" key="1">
    <citation type="journal article" date="2023" name="G3 (Bethesda)">
        <title>A reference genome for the long-term kleptoplast-retaining sea slug Elysia crispata morphotype clarki.</title>
        <authorList>
            <person name="Eastman K.E."/>
            <person name="Pendleton A.L."/>
            <person name="Shaikh M.A."/>
            <person name="Suttiyut T."/>
            <person name="Ogas R."/>
            <person name="Tomko P."/>
            <person name="Gavelis G."/>
            <person name="Widhalm J.R."/>
            <person name="Wisecaver J.H."/>
        </authorList>
    </citation>
    <scope>NUCLEOTIDE SEQUENCE</scope>
    <source>
        <strain evidence="2">ECLA1</strain>
    </source>
</reference>
<organism evidence="2 3">
    <name type="scientific">Elysia crispata</name>
    <name type="common">lettuce slug</name>
    <dbReference type="NCBI Taxonomy" id="231223"/>
    <lineage>
        <taxon>Eukaryota</taxon>
        <taxon>Metazoa</taxon>
        <taxon>Spiralia</taxon>
        <taxon>Lophotrochozoa</taxon>
        <taxon>Mollusca</taxon>
        <taxon>Gastropoda</taxon>
        <taxon>Heterobranchia</taxon>
        <taxon>Euthyneura</taxon>
        <taxon>Panpulmonata</taxon>
        <taxon>Sacoglossa</taxon>
        <taxon>Placobranchoidea</taxon>
        <taxon>Plakobranchidae</taxon>
        <taxon>Elysia</taxon>
    </lineage>
</organism>
<evidence type="ECO:0000313" key="3">
    <source>
        <dbReference type="Proteomes" id="UP001283361"/>
    </source>
</evidence>
<feature type="transmembrane region" description="Helical" evidence="1">
    <location>
        <begin position="168"/>
        <end position="193"/>
    </location>
</feature>